<proteinExistence type="predicted"/>
<name>A0ABV5RHL6_9ACTN</name>
<dbReference type="SUPFAM" id="SSF48371">
    <property type="entry name" value="ARM repeat"/>
    <property type="match status" value="1"/>
</dbReference>
<dbReference type="Gene3D" id="1.25.10.10">
    <property type="entry name" value="Leucine-rich Repeat Variant"/>
    <property type="match status" value="1"/>
</dbReference>
<dbReference type="Proteomes" id="UP001589710">
    <property type="component" value="Unassembled WGS sequence"/>
</dbReference>
<dbReference type="InterPro" id="IPR016024">
    <property type="entry name" value="ARM-type_fold"/>
</dbReference>
<protein>
    <submittedName>
        <fullName evidence="1">HEAT repeat domain-containing protein</fullName>
    </submittedName>
</protein>
<dbReference type="InterPro" id="IPR011989">
    <property type="entry name" value="ARM-like"/>
</dbReference>
<dbReference type="RefSeq" id="WP_345512570.1">
    <property type="nucleotide sequence ID" value="NZ_BAAAXD010000016.1"/>
</dbReference>
<keyword evidence="2" id="KW-1185">Reference proteome</keyword>
<dbReference type="EMBL" id="JBHMCG010000138">
    <property type="protein sequence ID" value="MFB9576727.1"/>
    <property type="molecule type" value="Genomic_DNA"/>
</dbReference>
<comment type="caution">
    <text evidence="1">The sequence shown here is derived from an EMBL/GenBank/DDBJ whole genome shotgun (WGS) entry which is preliminary data.</text>
</comment>
<sequence length="189" mass="20719">MRLNVIFRDSIDPQLFAGFAEGQKWVFQGSYPATESAPAEMVWAAPTGVGLHLIEDEALDLIYLSIENYSIKGTSPDDVQSALNSVSEEFETISAQELIDLYYAEPDWNARVLTLTMIAAAAGEDFTPGICQVIKHGIRFEQPDVRKAAAIASMYAPWPDLKATIEAAARSDSDEQVRDLAAMSLLNFA</sequence>
<organism evidence="1 2">
    <name type="scientific">Streptomyces yanii</name>
    <dbReference type="NCBI Taxonomy" id="78510"/>
    <lineage>
        <taxon>Bacteria</taxon>
        <taxon>Bacillati</taxon>
        <taxon>Actinomycetota</taxon>
        <taxon>Actinomycetes</taxon>
        <taxon>Kitasatosporales</taxon>
        <taxon>Streptomycetaceae</taxon>
        <taxon>Streptomyces</taxon>
    </lineage>
</organism>
<gene>
    <name evidence="1" type="ORF">ACFFTL_31730</name>
</gene>
<evidence type="ECO:0000313" key="1">
    <source>
        <dbReference type="EMBL" id="MFB9576727.1"/>
    </source>
</evidence>
<accession>A0ABV5RHL6</accession>
<evidence type="ECO:0000313" key="2">
    <source>
        <dbReference type="Proteomes" id="UP001589710"/>
    </source>
</evidence>
<reference evidence="1 2" key="1">
    <citation type="submission" date="2024-09" db="EMBL/GenBank/DDBJ databases">
        <authorList>
            <person name="Sun Q."/>
            <person name="Mori K."/>
        </authorList>
    </citation>
    <scope>NUCLEOTIDE SEQUENCE [LARGE SCALE GENOMIC DNA]</scope>
    <source>
        <strain evidence="1 2">JCM 3331</strain>
    </source>
</reference>